<accession>A0A918AG02</accession>
<reference evidence="1" key="2">
    <citation type="submission" date="2020-09" db="EMBL/GenBank/DDBJ databases">
        <authorList>
            <person name="Sun Q."/>
            <person name="Zhou Y."/>
        </authorList>
    </citation>
    <scope>NUCLEOTIDE SEQUENCE</scope>
    <source>
        <strain evidence="1">CGMCC 4.7430</strain>
    </source>
</reference>
<sequence>MCCASSHRPDSDRVAALIVAISSPLRVEAPVPLNATAPAARPAHHGLDLDGRVAGVMGGASVAVLVTGAEYAHKLEAMPEVIVFDLYGVIARTQTDEAKQQLVDLAGARGEPFWEAYWACRPAYDAGQESALYWADVAERLGTRFADVPALIDADLESWCHVDPEMVAVVHELADRGRTLGLLSNIIEELVPIWEERHGDWLGRFTALTYSCRIGVAKPDRRAYEICAERLGVTTGDVLFFDDNEVNVVAARAAGMSAELFASPEQVRTRTA</sequence>
<dbReference type="PANTHER" id="PTHR43611:SF3">
    <property type="entry name" value="FLAVIN MONONUCLEOTIDE HYDROLASE 1, CHLOROPLATIC"/>
    <property type="match status" value="1"/>
</dbReference>
<dbReference type="SFLD" id="SFLDS00003">
    <property type="entry name" value="Haloacid_Dehalogenase"/>
    <property type="match status" value="1"/>
</dbReference>
<proteinExistence type="predicted"/>
<organism evidence="1 2">
    <name type="scientific">Nonomuraea glycinis</name>
    <dbReference type="NCBI Taxonomy" id="2047744"/>
    <lineage>
        <taxon>Bacteria</taxon>
        <taxon>Bacillati</taxon>
        <taxon>Actinomycetota</taxon>
        <taxon>Actinomycetes</taxon>
        <taxon>Streptosporangiales</taxon>
        <taxon>Streptosporangiaceae</taxon>
        <taxon>Nonomuraea</taxon>
    </lineage>
</organism>
<dbReference type="EMBL" id="BMNK01000019">
    <property type="protein sequence ID" value="GGP15956.1"/>
    <property type="molecule type" value="Genomic_DNA"/>
</dbReference>
<dbReference type="SUPFAM" id="SSF56784">
    <property type="entry name" value="HAD-like"/>
    <property type="match status" value="1"/>
</dbReference>
<dbReference type="SFLD" id="SFLDG01129">
    <property type="entry name" value="C1.5:_HAD__Beta-PGM__Phosphata"/>
    <property type="match status" value="1"/>
</dbReference>
<evidence type="ECO:0008006" key="3">
    <source>
        <dbReference type="Google" id="ProtNLM"/>
    </source>
</evidence>
<dbReference type="Proteomes" id="UP000660745">
    <property type="component" value="Unassembled WGS sequence"/>
</dbReference>
<evidence type="ECO:0000313" key="1">
    <source>
        <dbReference type="EMBL" id="GGP15956.1"/>
    </source>
</evidence>
<protein>
    <recommendedName>
        <fullName evidence="3">HAD family phosphatase</fullName>
    </recommendedName>
</protein>
<dbReference type="AlphaFoldDB" id="A0A918AG02"/>
<dbReference type="NCBIfam" id="TIGR01509">
    <property type="entry name" value="HAD-SF-IA-v3"/>
    <property type="match status" value="1"/>
</dbReference>
<dbReference type="InterPro" id="IPR006439">
    <property type="entry name" value="HAD-SF_hydro_IA"/>
</dbReference>
<dbReference type="Pfam" id="PF00702">
    <property type="entry name" value="Hydrolase"/>
    <property type="match status" value="1"/>
</dbReference>
<comment type="caution">
    <text evidence="1">The sequence shown here is derived from an EMBL/GenBank/DDBJ whole genome shotgun (WGS) entry which is preliminary data.</text>
</comment>
<dbReference type="InterPro" id="IPR023214">
    <property type="entry name" value="HAD_sf"/>
</dbReference>
<dbReference type="CDD" id="cd02603">
    <property type="entry name" value="HAD_sEH-N_like"/>
    <property type="match status" value="1"/>
</dbReference>
<reference evidence="1" key="1">
    <citation type="journal article" date="2014" name="Int. J. Syst. Evol. Microbiol.">
        <title>Complete genome sequence of Corynebacterium casei LMG S-19264T (=DSM 44701T), isolated from a smear-ripened cheese.</title>
        <authorList>
            <consortium name="US DOE Joint Genome Institute (JGI-PGF)"/>
            <person name="Walter F."/>
            <person name="Albersmeier A."/>
            <person name="Kalinowski J."/>
            <person name="Ruckert C."/>
        </authorList>
    </citation>
    <scope>NUCLEOTIDE SEQUENCE</scope>
    <source>
        <strain evidence="1">CGMCC 4.7430</strain>
    </source>
</reference>
<keyword evidence="2" id="KW-1185">Reference proteome</keyword>
<gene>
    <name evidence="1" type="ORF">GCM10012278_77970</name>
</gene>
<dbReference type="PRINTS" id="PR00413">
    <property type="entry name" value="HADHALOGNASE"/>
</dbReference>
<name>A0A918AG02_9ACTN</name>
<evidence type="ECO:0000313" key="2">
    <source>
        <dbReference type="Proteomes" id="UP000660745"/>
    </source>
</evidence>
<dbReference type="InterPro" id="IPR036412">
    <property type="entry name" value="HAD-like_sf"/>
</dbReference>
<dbReference type="Gene3D" id="3.40.50.1000">
    <property type="entry name" value="HAD superfamily/HAD-like"/>
    <property type="match status" value="1"/>
</dbReference>
<dbReference type="PANTHER" id="PTHR43611">
    <property type="entry name" value="ALPHA-D-GLUCOSE 1-PHOSPHATE PHOSPHATASE"/>
    <property type="match status" value="1"/>
</dbReference>